<dbReference type="PANTHER" id="PTHR30437:SF4">
    <property type="entry name" value="TRANSCRIPTION ELONGATION FACTOR GREA"/>
    <property type="match status" value="1"/>
</dbReference>
<keyword evidence="2" id="KW-0251">Elongation factor</keyword>
<dbReference type="GO" id="GO:0003677">
    <property type="term" value="F:DNA binding"/>
    <property type="evidence" value="ECO:0007669"/>
    <property type="project" value="InterPro"/>
</dbReference>
<comment type="caution">
    <text evidence="2">The sequence shown here is derived from an EMBL/GenBank/DDBJ whole genome shotgun (WGS) entry which is preliminary data.</text>
</comment>
<dbReference type="InterPro" id="IPR036953">
    <property type="entry name" value="GreA/GreB_C_sf"/>
</dbReference>
<evidence type="ECO:0000313" key="2">
    <source>
        <dbReference type="EMBL" id="KXZ39746.1"/>
    </source>
</evidence>
<dbReference type="Gene3D" id="3.10.50.30">
    <property type="entry name" value="Transcription elongation factor, GreA/GreB, C-terminal domain"/>
    <property type="match status" value="1"/>
</dbReference>
<dbReference type="PATRIC" id="fig|1121328.3.peg.827"/>
<sequence>MIQKGAIDNSIDPEIAILNILKEYFANRIGVGCSVQLYDYKYDENLNFEIVDTASANFMENKISEDSPLGKALIGKKAGDEVVVTVPDGKERYKIICWSRKKSE</sequence>
<dbReference type="EMBL" id="FRBG01000003">
    <property type="protein sequence ID" value="SHK62331.1"/>
    <property type="molecule type" value="Genomic_DNA"/>
</dbReference>
<dbReference type="PROSITE" id="PS00830">
    <property type="entry name" value="GREAB_2"/>
    <property type="match status" value="1"/>
</dbReference>
<dbReference type="InterPro" id="IPR023459">
    <property type="entry name" value="Tscrpt_elong_fac_GreA/B_fam"/>
</dbReference>
<name>A0A150FQ98_CLOPD</name>
<keyword evidence="5" id="KW-1185">Reference proteome</keyword>
<dbReference type="GO" id="GO:0006354">
    <property type="term" value="P:DNA-templated transcription elongation"/>
    <property type="evidence" value="ECO:0007669"/>
    <property type="project" value="TreeGrafter"/>
</dbReference>
<evidence type="ECO:0000313" key="5">
    <source>
        <dbReference type="Proteomes" id="UP000323392"/>
    </source>
</evidence>
<proteinExistence type="predicted"/>
<dbReference type="AlphaFoldDB" id="A0A150FQ98"/>
<dbReference type="GO" id="GO:0003746">
    <property type="term" value="F:translation elongation factor activity"/>
    <property type="evidence" value="ECO:0007669"/>
    <property type="project" value="UniProtKB-KW"/>
</dbReference>
<evidence type="ECO:0000313" key="4">
    <source>
        <dbReference type="Proteomes" id="UP000092605"/>
    </source>
</evidence>
<feature type="domain" description="Transcription elongation factor GreA/GreB C-terminal" evidence="1">
    <location>
        <begin position="27"/>
        <end position="96"/>
    </location>
</feature>
<dbReference type="GO" id="GO:0070063">
    <property type="term" value="F:RNA polymerase binding"/>
    <property type="evidence" value="ECO:0007669"/>
    <property type="project" value="InterPro"/>
</dbReference>
<dbReference type="Pfam" id="PF01272">
    <property type="entry name" value="GreA_GreB"/>
    <property type="match status" value="1"/>
</dbReference>
<dbReference type="EMBL" id="LSFY01000001">
    <property type="protein sequence ID" value="KXZ39746.1"/>
    <property type="molecule type" value="Genomic_DNA"/>
</dbReference>
<dbReference type="PANTHER" id="PTHR30437">
    <property type="entry name" value="TRANSCRIPTION ELONGATION FACTOR GREA"/>
    <property type="match status" value="1"/>
</dbReference>
<dbReference type="Proteomes" id="UP000323392">
    <property type="component" value="Unassembled WGS sequence"/>
</dbReference>
<dbReference type="RefSeq" id="WP_066069434.1">
    <property type="nucleotide sequence ID" value="NZ_FRBG01000003.1"/>
</dbReference>
<dbReference type="Proteomes" id="UP000092605">
    <property type="component" value="Unassembled WGS sequence"/>
</dbReference>
<protein>
    <submittedName>
        <fullName evidence="2">GreA/GreB family elongation factor</fullName>
    </submittedName>
    <submittedName>
        <fullName evidence="3">Transcription elongation factor, GreA/GreB, C-term</fullName>
    </submittedName>
</protein>
<keyword evidence="2" id="KW-0648">Protein biosynthesis</keyword>
<dbReference type="GO" id="GO:0032784">
    <property type="term" value="P:regulation of DNA-templated transcription elongation"/>
    <property type="evidence" value="ECO:0007669"/>
    <property type="project" value="InterPro"/>
</dbReference>
<dbReference type="STRING" id="1121328.JWYL7_0821"/>
<evidence type="ECO:0000313" key="3">
    <source>
        <dbReference type="EMBL" id="SHK62331.1"/>
    </source>
</evidence>
<dbReference type="InterPro" id="IPR001437">
    <property type="entry name" value="Tscrpt_elong_fac_GreA/B_C"/>
</dbReference>
<reference evidence="3 5" key="2">
    <citation type="submission" date="2016-11" db="EMBL/GenBank/DDBJ databases">
        <authorList>
            <person name="Varghese N."/>
            <person name="Submissions S."/>
        </authorList>
    </citation>
    <scope>NUCLEOTIDE SEQUENCE [LARGE SCALE GENOMIC DNA]</scope>
    <source>
        <strain evidence="3 5">DSM 7308</strain>
    </source>
</reference>
<gene>
    <name evidence="2" type="ORF">JWYL7_0821</name>
    <name evidence="3" type="ORF">SAMN05661008_00576</name>
</gene>
<dbReference type="InterPro" id="IPR018151">
    <property type="entry name" value="TF_GreA/GreB_CS"/>
</dbReference>
<organism evidence="2 4">
    <name type="scientific">Alkalithermobacter thermoalcaliphilus JW-YL-7 = DSM 7308</name>
    <dbReference type="NCBI Taxonomy" id="1121328"/>
    <lineage>
        <taxon>Bacteria</taxon>
        <taxon>Bacillati</taxon>
        <taxon>Bacillota</taxon>
        <taxon>Clostridia</taxon>
        <taxon>Peptostreptococcales</taxon>
        <taxon>Tepidibacteraceae</taxon>
        <taxon>Alkalithermobacter</taxon>
    </lineage>
</organism>
<evidence type="ECO:0000259" key="1">
    <source>
        <dbReference type="Pfam" id="PF01272"/>
    </source>
</evidence>
<dbReference type="SUPFAM" id="SSF54534">
    <property type="entry name" value="FKBP-like"/>
    <property type="match status" value="1"/>
</dbReference>
<reference evidence="2 4" key="1">
    <citation type="submission" date="2016-02" db="EMBL/GenBank/DDBJ databases">
        <title>Draft genome sequence for Clostridium paradoxum JW-YL-7.</title>
        <authorList>
            <person name="Utturkar S.M."/>
            <person name="Lancaster A."/>
            <person name="Poole F.L."/>
            <person name="Adams M.W."/>
            <person name="Brown S.D."/>
        </authorList>
    </citation>
    <scope>NUCLEOTIDE SEQUENCE [LARGE SCALE GENOMIC DNA]</scope>
    <source>
        <strain evidence="2 4">JW-YL-7</strain>
    </source>
</reference>
<accession>A0A150FQ98</accession>